<feature type="compositionally biased region" description="Low complexity" evidence="1">
    <location>
        <begin position="7"/>
        <end position="22"/>
    </location>
</feature>
<dbReference type="PROSITE" id="PS50004">
    <property type="entry name" value="C2"/>
    <property type="match status" value="1"/>
</dbReference>
<protein>
    <recommendedName>
        <fullName evidence="2">C2 domain-containing protein</fullName>
    </recommendedName>
</protein>
<feature type="region of interest" description="Disordered" evidence="1">
    <location>
        <begin position="375"/>
        <end position="394"/>
    </location>
</feature>
<feature type="region of interest" description="Disordered" evidence="1">
    <location>
        <begin position="264"/>
        <end position="290"/>
    </location>
</feature>
<dbReference type="PANTHER" id="PTHR32246">
    <property type="entry name" value="INGRESSION PROTEIN FIC1"/>
    <property type="match status" value="1"/>
</dbReference>
<dbReference type="InterPro" id="IPR000008">
    <property type="entry name" value="C2_dom"/>
</dbReference>
<reference evidence="3 4" key="1">
    <citation type="journal article" date="2015" name="Proc. Natl. Acad. Sci. U.S.A.">
        <title>The resurrection genome of Boea hygrometrica: A blueprint for survival of dehydration.</title>
        <authorList>
            <person name="Xiao L."/>
            <person name="Yang G."/>
            <person name="Zhang L."/>
            <person name="Yang X."/>
            <person name="Zhao S."/>
            <person name="Ji Z."/>
            <person name="Zhou Q."/>
            <person name="Hu M."/>
            <person name="Wang Y."/>
            <person name="Chen M."/>
            <person name="Xu Y."/>
            <person name="Jin H."/>
            <person name="Xiao X."/>
            <person name="Hu G."/>
            <person name="Bao F."/>
            <person name="Hu Y."/>
            <person name="Wan P."/>
            <person name="Li L."/>
            <person name="Deng X."/>
            <person name="Kuang T."/>
            <person name="Xiang C."/>
            <person name="Zhu J.K."/>
            <person name="Oliver M.J."/>
            <person name="He Y."/>
        </authorList>
    </citation>
    <scope>NUCLEOTIDE SEQUENCE [LARGE SCALE GENOMIC DNA]</scope>
    <source>
        <strain evidence="4">cv. XS01</strain>
    </source>
</reference>
<dbReference type="Pfam" id="PF00168">
    <property type="entry name" value="C2"/>
    <property type="match status" value="1"/>
</dbReference>
<feature type="region of interest" description="Disordered" evidence="1">
    <location>
        <begin position="1"/>
        <end position="25"/>
    </location>
</feature>
<organism evidence="3 4">
    <name type="scientific">Dorcoceras hygrometricum</name>
    <dbReference type="NCBI Taxonomy" id="472368"/>
    <lineage>
        <taxon>Eukaryota</taxon>
        <taxon>Viridiplantae</taxon>
        <taxon>Streptophyta</taxon>
        <taxon>Embryophyta</taxon>
        <taxon>Tracheophyta</taxon>
        <taxon>Spermatophyta</taxon>
        <taxon>Magnoliopsida</taxon>
        <taxon>eudicotyledons</taxon>
        <taxon>Gunneridae</taxon>
        <taxon>Pentapetalae</taxon>
        <taxon>asterids</taxon>
        <taxon>lamiids</taxon>
        <taxon>Lamiales</taxon>
        <taxon>Gesneriaceae</taxon>
        <taxon>Didymocarpoideae</taxon>
        <taxon>Trichosporeae</taxon>
        <taxon>Loxocarpinae</taxon>
        <taxon>Dorcoceras</taxon>
    </lineage>
</organism>
<dbReference type="AlphaFoldDB" id="A0A2Z7BYT0"/>
<evidence type="ECO:0000313" key="4">
    <source>
        <dbReference type="Proteomes" id="UP000250235"/>
    </source>
</evidence>
<sequence>MDPTIPTPTACSTVTSSSVSSQIPPPTPSNILEISLISAQDLAAITKSMRTYATTWIHPNRKLTTRTDQNGHTNPTWNDKFAFRVDNELLLSENGTLTVEIYTVSWFRDVLVGTVHVLINDLITPAVRMSQNHPKNTRFVALQVRRPSGSPQGILNMGIALLDSTMRSMPLNNYPSDKKLNPLTLQQHKNDYGEEQHRELTSRIQLWRSLSVGSEVNNEDFPLKPGSVNNGSIVNGSICNGSTVNGSEACSDIGPSASIVAAELAKKSQPPSNPKKVHRPAQDIEETGSSILEDLTIEEAKAKGYRFTSRRERWKKEMNAGEKIDADDDYDRSEISNNSSRHSRRNSDGGLFSCFGNAYGIEFTIVCGASNNASSKKLIDSKSRKKRSSEANSA</sequence>
<keyword evidence="4" id="KW-1185">Reference proteome</keyword>
<evidence type="ECO:0000256" key="1">
    <source>
        <dbReference type="SAM" id="MobiDB-lite"/>
    </source>
</evidence>
<feature type="domain" description="C2" evidence="2">
    <location>
        <begin position="13"/>
        <end position="133"/>
    </location>
</feature>
<dbReference type="SUPFAM" id="SSF49562">
    <property type="entry name" value="C2 domain (Calcium/lipid-binding domain, CaLB)"/>
    <property type="match status" value="1"/>
</dbReference>
<dbReference type="GO" id="GO:0006952">
    <property type="term" value="P:defense response"/>
    <property type="evidence" value="ECO:0007669"/>
    <property type="project" value="InterPro"/>
</dbReference>
<dbReference type="PANTHER" id="PTHR32246:SF103">
    <property type="entry name" value="CALCIUM-DEPENDENT LIPID-BINDING (CALB DOMAIN) FAMILY PROTEIN"/>
    <property type="match status" value="1"/>
</dbReference>
<dbReference type="EMBL" id="KV003144">
    <property type="protein sequence ID" value="KZV37360.1"/>
    <property type="molecule type" value="Genomic_DNA"/>
</dbReference>
<evidence type="ECO:0000313" key="3">
    <source>
        <dbReference type="EMBL" id="KZV37360.1"/>
    </source>
</evidence>
<dbReference type="CDD" id="cd04051">
    <property type="entry name" value="C2_SRC2_like"/>
    <property type="match status" value="1"/>
</dbReference>
<feature type="region of interest" description="Disordered" evidence="1">
    <location>
        <begin position="328"/>
        <end position="347"/>
    </location>
</feature>
<accession>A0A2Z7BYT0</accession>
<dbReference type="Gene3D" id="2.60.40.150">
    <property type="entry name" value="C2 domain"/>
    <property type="match status" value="1"/>
</dbReference>
<dbReference type="Proteomes" id="UP000250235">
    <property type="component" value="Unassembled WGS sequence"/>
</dbReference>
<name>A0A2Z7BYT0_9LAMI</name>
<dbReference type="OrthoDB" id="1909968at2759"/>
<dbReference type="InterPro" id="IPR044750">
    <property type="entry name" value="C2_SRC2/BAP"/>
</dbReference>
<dbReference type="InterPro" id="IPR035892">
    <property type="entry name" value="C2_domain_sf"/>
</dbReference>
<dbReference type="SMART" id="SM00239">
    <property type="entry name" value="C2"/>
    <property type="match status" value="1"/>
</dbReference>
<gene>
    <name evidence="3" type="ORF">F511_01228</name>
</gene>
<evidence type="ECO:0000259" key="2">
    <source>
        <dbReference type="PROSITE" id="PS50004"/>
    </source>
</evidence>
<proteinExistence type="predicted"/>